<feature type="compositionally biased region" description="Basic and acidic residues" evidence="1">
    <location>
        <begin position="88"/>
        <end position="100"/>
    </location>
</feature>
<dbReference type="AlphaFoldDB" id="A0A452YKI8"/>
<dbReference type="EnsemblPlants" id="AET1Gv20448600.1">
    <property type="protein sequence ID" value="AET1Gv20448600.1"/>
    <property type="gene ID" value="AET1Gv20448600"/>
</dbReference>
<evidence type="ECO:0000313" key="2">
    <source>
        <dbReference type="EnsemblPlants" id="AET1Gv20448600.1"/>
    </source>
</evidence>
<dbReference type="PANTHER" id="PTHR47482">
    <property type="entry name" value="OS11G0632001 PROTEIN"/>
    <property type="match status" value="1"/>
</dbReference>
<evidence type="ECO:0008006" key="4">
    <source>
        <dbReference type="Google" id="ProtNLM"/>
    </source>
</evidence>
<dbReference type="PANTHER" id="PTHR47482:SF5">
    <property type="entry name" value="FAR1 DOMAIN-CONTAINING PROTEIN"/>
    <property type="match status" value="1"/>
</dbReference>
<accession>A0A452YKI8</accession>
<dbReference type="Proteomes" id="UP000015105">
    <property type="component" value="Chromosome 1D"/>
</dbReference>
<keyword evidence="3" id="KW-1185">Reference proteome</keyword>
<name>A0A452YKI8_AEGTS</name>
<reference evidence="3" key="2">
    <citation type="journal article" date="2017" name="Nat. Plants">
        <title>The Aegilops tauschii genome reveals multiple impacts of transposons.</title>
        <authorList>
            <person name="Zhao G."/>
            <person name="Zou C."/>
            <person name="Li K."/>
            <person name="Wang K."/>
            <person name="Li T."/>
            <person name="Gao L."/>
            <person name="Zhang X."/>
            <person name="Wang H."/>
            <person name="Yang Z."/>
            <person name="Liu X."/>
            <person name="Jiang W."/>
            <person name="Mao L."/>
            <person name="Kong X."/>
            <person name="Jiao Y."/>
            <person name="Jia J."/>
        </authorList>
    </citation>
    <scope>NUCLEOTIDE SEQUENCE [LARGE SCALE GENOMIC DNA]</scope>
    <source>
        <strain evidence="3">cv. AL8/78</strain>
    </source>
</reference>
<dbReference type="Gramene" id="AET1Gv20448600.1">
    <property type="protein sequence ID" value="AET1Gv20448600.1"/>
    <property type="gene ID" value="AET1Gv20448600"/>
</dbReference>
<reference evidence="2" key="4">
    <citation type="submission" date="2019-03" db="UniProtKB">
        <authorList>
            <consortium name="EnsemblPlants"/>
        </authorList>
    </citation>
    <scope>IDENTIFICATION</scope>
</reference>
<organism evidence="2 3">
    <name type="scientific">Aegilops tauschii subsp. strangulata</name>
    <name type="common">Goatgrass</name>
    <dbReference type="NCBI Taxonomy" id="200361"/>
    <lineage>
        <taxon>Eukaryota</taxon>
        <taxon>Viridiplantae</taxon>
        <taxon>Streptophyta</taxon>
        <taxon>Embryophyta</taxon>
        <taxon>Tracheophyta</taxon>
        <taxon>Spermatophyta</taxon>
        <taxon>Magnoliopsida</taxon>
        <taxon>Liliopsida</taxon>
        <taxon>Poales</taxon>
        <taxon>Poaceae</taxon>
        <taxon>BOP clade</taxon>
        <taxon>Pooideae</taxon>
        <taxon>Triticodae</taxon>
        <taxon>Triticeae</taxon>
        <taxon>Triticinae</taxon>
        <taxon>Aegilops</taxon>
    </lineage>
</organism>
<sequence>NARKKTSPCIQCCGWSLRRHSFFAGADGGMEDASMEFLHDAVERFPLREEFADNFEHPDPIPLVFLADDVAGHVVLAESNTGSGCAKKVGDNGTRRAREGVRRRHDAFPTRSAQSTSAWLDKKAAVRQCATKPGTVSFSDERSGAVDPQVCRGADKSVVRPELGLSFDSLGEARDFYNLYSWEISFGIWYGKSRLNAERTKVRKKQTKCAYSWGYTSEIG</sequence>
<proteinExistence type="predicted"/>
<evidence type="ECO:0000313" key="3">
    <source>
        <dbReference type="Proteomes" id="UP000015105"/>
    </source>
</evidence>
<protein>
    <recommendedName>
        <fullName evidence="4">Protein FAR1-RELATED SEQUENCE</fullName>
    </recommendedName>
</protein>
<feature type="region of interest" description="Disordered" evidence="1">
    <location>
        <begin position="86"/>
        <end position="108"/>
    </location>
</feature>
<reference evidence="3" key="1">
    <citation type="journal article" date="2014" name="Science">
        <title>Ancient hybridizations among the ancestral genomes of bread wheat.</title>
        <authorList>
            <consortium name="International Wheat Genome Sequencing Consortium,"/>
            <person name="Marcussen T."/>
            <person name="Sandve S.R."/>
            <person name="Heier L."/>
            <person name="Spannagl M."/>
            <person name="Pfeifer M."/>
            <person name="Jakobsen K.S."/>
            <person name="Wulff B.B."/>
            <person name="Steuernagel B."/>
            <person name="Mayer K.F."/>
            <person name="Olsen O.A."/>
        </authorList>
    </citation>
    <scope>NUCLEOTIDE SEQUENCE [LARGE SCALE GENOMIC DNA]</scope>
    <source>
        <strain evidence="3">cv. AL8/78</strain>
    </source>
</reference>
<reference evidence="2" key="5">
    <citation type="journal article" date="2021" name="G3 (Bethesda)">
        <title>Aegilops tauschii genome assembly Aet v5.0 features greater sequence contiguity and improved annotation.</title>
        <authorList>
            <person name="Wang L."/>
            <person name="Zhu T."/>
            <person name="Rodriguez J.C."/>
            <person name="Deal K.R."/>
            <person name="Dubcovsky J."/>
            <person name="McGuire P.E."/>
            <person name="Lux T."/>
            <person name="Spannagl M."/>
            <person name="Mayer K.F.X."/>
            <person name="Baldrich P."/>
            <person name="Meyers B.C."/>
            <person name="Huo N."/>
            <person name="Gu Y.Q."/>
            <person name="Zhou H."/>
            <person name="Devos K.M."/>
            <person name="Bennetzen J.L."/>
            <person name="Unver T."/>
            <person name="Budak H."/>
            <person name="Gulick P.J."/>
            <person name="Galiba G."/>
            <person name="Kalapos B."/>
            <person name="Nelson D.R."/>
            <person name="Li P."/>
            <person name="You F.M."/>
            <person name="Luo M.C."/>
            <person name="Dvorak J."/>
        </authorList>
    </citation>
    <scope>NUCLEOTIDE SEQUENCE [LARGE SCALE GENOMIC DNA]</scope>
    <source>
        <strain evidence="2">cv. AL8/78</strain>
    </source>
</reference>
<reference evidence="2" key="3">
    <citation type="journal article" date="2017" name="Nature">
        <title>Genome sequence of the progenitor of the wheat D genome Aegilops tauschii.</title>
        <authorList>
            <person name="Luo M.C."/>
            <person name="Gu Y.Q."/>
            <person name="Puiu D."/>
            <person name="Wang H."/>
            <person name="Twardziok S.O."/>
            <person name="Deal K.R."/>
            <person name="Huo N."/>
            <person name="Zhu T."/>
            <person name="Wang L."/>
            <person name="Wang Y."/>
            <person name="McGuire P.E."/>
            <person name="Liu S."/>
            <person name="Long H."/>
            <person name="Ramasamy R.K."/>
            <person name="Rodriguez J.C."/>
            <person name="Van S.L."/>
            <person name="Yuan L."/>
            <person name="Wang Z."/>
            <person name="Xia Z."/>
            <person name="Xiao L."/>
            <person name="Anderson O.D."/>
            <person name="Ouyang S."/>
            <person name="Liang Y."/>
            <person name="Zimin A.V."/>
            <person name="Pertea G."/>
            <person name="Qi P."/>
            <person name="Bennetzen J.L."/>
            <person name="Dai X."/>
            <person name="Dawson M.W."/>
            <person name="Muller H.G."/>
            <person name="Kugler K."/>
            <person name="Rivarola-Duarte L."/>
            <person name="Spannagl M."/>
            <person name="Mayer K.F.X."/>
            <person name="Lu F.H."/>
            <person name="Bevan M.W."/>
            <person name="Leroy P."/>
            <person name="Li P."/>
            <person name="You F.M."/>
            <person name="Sun Q."/>
            <person name="Liu Z."/>
            <person name="Lyons E."/>
            <person name="Wicker T."/>
            <person name="Salzberg S.L."/>
            <person name="Devos K.M."/>
            <person name="Dvorak J."/>
        </authorList>
    </citation>
    <scope>NUCLEOTIDE SEQUENCE [LARGE SCALE GENOMIC DNA]</scope>
    <source>
        <strain evidence="2">cv. AL8/78</strain>
    </source>
</reference>
<evidence type="ECO:0000256" key="1">
    <source>
        <dbReference type="SAM" id="MobiDB-lite"/>
    </source>
</evidence>